<evidence type="ECO:0000313" key="3">
    <source>
        <dbReference type="Proteomes" id="UP001221898"/>
    </source>
</evidence>
<dbReference type="Proteomes" id="UP001221898">
    <property type="component" value="Unassembled WGS sequence"/>
</dbReference>
<proteinExistence type="predicted"/>
<feature type="compositionally biased region" description="Basic and acidic residues" evidence="1">
    <location>
        <begin position="165"/>
        <end position="179"/>
    </location>
</feature>
<organism evidence="2 3">
    <name type="scientific">Aldrovandia affinis</name>
    <dbReference type="NCBI Taxonomy" id="143900"/>
    <lineage>
        <taxon>Eukaryota</taxon>
        <taxon>Metazoa</taxon>
        <taxon>Chordata</taxon>
        <taxon>Craniata</taxon>
        <taxon>Vertebrata</taxon>
        <taxon>Euteleostomi</taxon>
        <taxon>Actinopterygii</taxon>
        <taxon>Neopterygii</taxon>
        <taxon>Teleostei</taxon>
        <taxon>Notacanthiformes</taxon>
        <taxon>Halosauridae</taxon>
        <taxon>Aldrovandia</taxon>
    </lineage>
</organism>
<dbReference type="AlphaFoldDB" id="A0AAD7SH07"/>
<sequence>MVGHCVYLETERPKRLTGGTLPCEALRAGRLAGAVFQKEEGQVTPQGRLPRAIPVLRARLHIHLQMGVIGGIPDRRDGQVEDEDETLSMRSTLSLAPRVKRSRVYSKRPACNLILPPVSVERNHLRGALTVRGSSCPRLCTLPPIIKSRTSLTQGQERPPSRGGRRPDTEKISTPRRVDTGMVAEQASPQEMKHRYGERGSRAEGDPRNLTPSLTLHSHPAPRITFHSPAVRDVFPSPLTTASIGGQTEPEDRTPPGLSPPPVMGEGPLTGRGELWTSASRSQSEKSTTHWASPT</sequence>
<dbReference type="EMBL" id="JAINUG010000064">
    <property type="protein sequence ID" value="KAJ8402421.1"/>
    <property type="molecule type" value="Genomic_DNA"/>
</dbReference>
<name>A0AAD7SH07_9TELE</name>
<gene>
    <name evidence="2" type="ORF">AAFF_G00369100</name>
</gene>
<evidence type="ECO:0000313" key="2">
    <source>
        <dbReference type="EMBL" id="KAJ8402421.1"/>
    </source>
</evidence>
<reference evidence="2" key="1">
    <citation type="journal article" date="2023" name="Science">
        <title>Genome structures resolve the early diversification of teleost fishes.</title>
        <authorList>
            <person name="Parey E."/>
            <person name="Louis A."/>
            <person name="Montfort J."/>
            <person name="Bouchez O."/>
            <person name="Roques C."/>
            <person name="Iampietro C."/>
            <person name="Lluch J."/>
            <person name="Castinel A."/>
            <person name="Donnadieu C."/>
            <person name="Desvignes T."/>
            <person name="Floi Bucao C."/>
            <person name="Jouanno E."/>
            <person name="Wen M."/>
            <person name="Mejri S."/>
            <person name="Dirks R."/>
            <person name="Jansen H."/>
            <person name="Henkel C."/>
            <person name="Chen W.J."/>
            <person name="Zahm M."/>
            <person name="Cabau C."/>
            <person name="Klopp C."/>
            <person name="Thompson A.W."/>
            <person name="Robinson-Rechavi M."/>
            <person name="Braasch I."/>
            <person name="Lecointre G."/>
            <person name="Bobe J."/>
            <person name="Postlethwait J.H."/>
            <person name="Berthelot C."/>
            <person name="Roest Crollius H."/>
            <person name="Guiguen Y."/>
        </authorList>
    </citation>
    <scope>NUCLEOTIDE SEQUENCE</scope>
    <source>
        <strain evidence="2">NC1722</strain>
    </source>
</reference>
<comment type="caution">
    <text evidence="2">The sequence shown here is derived from an EMBL/GenBank/DDBJ whole genome shotgun (WGS) entry which is preliminary data.</text>
</comment>
<accession>A0AAD7SH07</accession>
<protein>
    <submittedName>
        <fullName evidence="2">Uncharacterized protein</fullName>
    </submittedName>
</protein>
<feature type="region of interest" description="Disordered" evidence="1">
    <location>
        <begin position="147"/>
        <end position="295"/>
    </location>
</feature>
<keyword evidence="3" id="KW-1185">Reference proteome</keyword>
<feature type="compositionally biased region" description="Basic and acidic residues" evidence="1">
    <location>
        <begin position="191"/>
        <end position="207"/>
    </location>
</feature>
<evidence type="ECO:0000256" key="1">
    <source>
        <dbReference type="SAM" id="MobiDB-lite"/>
    </source>
</evidence>